<dbReference type="AlphaFoldDB" id="A0A0F4LN56"/>
<dbReference type="InterPro" id="IPR025669">
    <property type="entry name" value="AAA_dom"/>
</dbReference>
<dbReference type="HOGENOM" id="CLU_1060867_0_0_9"/>
<feature type="domain" description="AAA" evidence="3">
    <location>
        <begin position="1"/>
        <end position="159"/>
    </location>
</feature>
<organism evidence="4 5">
    <name type="scientific">Bombilactobacillus mellifer</name>
    <dbReference type="NCBI Taxonomy" id="1218492"/>
    <lineage>
        <taxon>Bacteria</taxon>
        <taxon>Bacillati</taxon>
        <taxon>Bacillota</taxon>
        <taxon>Bacilli</taxon>
        <taxon>Lactobacillales</taxon>
        <taxon>Lactobacillaceae</taxon>
        <taxon>Bombilactobacillus</taxon>
    </lineage>
</organism>
<dbReference type="GO" id="GO:0009898">
    <property type="term" value="C:cytoplasmic side of plasma membrane"/>
    <property type="evidence" value="ECO:0007669"/>
    <property type="project" value="TreeGrafter"/>
</dbReference>
<dbReference type="Pfam" id="PF13614">
    <property type="entry name" value="AAA_31"/>
    <property type="match status" value="1"/>
</dbReference>
<sequence>MRIIANTGFQDGVGRSTTTAVLAFMLMRHQGLKPLIIDLDSKNSQRMFFQDLKDAQLDYSTEIGNAKLQINRGRIADLATVGYSLTNQPPIVNTKIFKLKRYLKSLNYDIILIDTPSTFDTSCMLGFQLADDLNIVCTSGIEGLDQVENVLDKLNTLVKDSVLSPSFSTITLNGKDVATYKTDFSYKIKKYYRDFTFQTILKRRKPIHDYASKGITERYVNDRKALKDYKELTAEFSKHYKLEHKQGIFKDKTYTEILKGTT</sequence>
<keyword evidence="2" id="KW-0067">ATP-binding</keyword>
<evidence type="ECO:0000259" key="3">
    <source>
        <dbReference type="Pfam" id="PF13614"/>
    </source>
</evidence>
<keyword evidence="1" id="KW-0547">Nucleotide-binding</keyword>
<dbReference type="PATRIC" id="fig|1218492.5.peg.23"/>
<dbReference type="RefSeq" id="WP_046318052.1">
    <property type="nucleotide sequence ID" value="NZ_JBHSZT010000002.1"/>
</dbReference>
<dbReference type="GO" id="GO:0005524">
    <property type="term" value="F:ATP binding"/>
    <property type="evidence" value="ECO:0007669"/>
    <property type="project" value="UniProtKB-KW"/>
</dbReference>
<dbReference type="PANTHER" id="PTHR43384:SF6">
    <property type="entry name" value="SEPTUM SITE-DETERMINING PROTEIN MIND HOMOLOG, CHLOROPLASTIC"/>
    <property type="match status" value="1"/>
</dbReference>
<gene>
    <name evidence="4" type="ORF">JG30_12320</name>
</gene>
<dbReference type="GO" id="GO:0051782">
    <property type="term" value="P:negative regulation of cell division"/>
    <property type="evidence" value="ECO:0007669"/>
    <property type="project" value="TreeGrafter"/>
</dbReference>
<accession>A0A0F4LN56</accession>
<evidence type="ECO:0000313" key="5">
    <source>
        <dbReference type="Proteomes" id="UP000033558"/>
    </source>
</evidence>
<dbReference type="OrthoDB" id="9794577at2"/>
<dbReference type="InterPro" id="IPR027417">
    <property type="entry name" value="P-loop_NTPase"/>
</dbReference>
<proteinExistence type="predicted"/>
<name>A0A0F4LN56_9LACO</name>
<dbReference type="InterPro" id="IPR050625">
    <property type="entry name" value="ParA/MinD_ATPase"/>
</dbReference>
<dbReference type="Gene3D" id="3.40.50.300">
    <property type="entry name" value="P-loop containing nucleotide triphosphate hydrolases"/>
    <property type="match status" value="1"/>
</dbReference>
<dbReference type="SUPFAM" id="SSF52540">
    <property type="entry name" value="P-loop containing nucleoside triphosphate hydrolases"/>
    <property type="match status" value="1"/>
</dbReference>
<dbReference type="Proteomes" id="UP000033558">
    <property type="component" value="Plasmid pBin4p1"/>
</dbReference>
<keyword evidence="4" id="KW-0614">Plasmid</keyword>
<evidence type="ECO:0000313" key="4">
    <source>
        <dbReference type="EMBL" id="KJY59738.1"/>
    </source>
</evidence>
<evidence type="ECO:0000256" key="2">
    <source>
        <dbReference type="ARBA" id="ARBA00022840"/>
    </source>
</evidence>
<comment type="caution">
    <text evidence="4">The sequence shown here is derived from an EMBL/GenBank/DDBJ whole genome shotgun (WGS) entry which is preliminary data.</text>
</comment>
<evidence type="ECO:0000256" key="1">
    <source>
        <dbReference type="ARBA" id="ARBA00022741"/>
    </source>
</evidence>
<dbReference type="GO" id="GO:0005829">
    <property type="term" value="C:cytosol"/>
    <property type="evidence" value="ECO:0007669"/>
    <property type="project" value="TreeGrafter"/>
</dbReference>
<dbReference type="PANTHER" id="PTHR43384">
    <property type="entry name" value="SEPTUM SITE-DETERMINING PROTEIN MIND HOMOLOG, CHLOROPLASTIC-RELATED"/>
    <property type="match status" value="1"/>
</dbReference>
<geneLocation type="plasmid" evidence="4 5">
    <name>pBin4p1</name>
</geneLocation>
<reference evidence="4" key="1">
    <citation type="submission" date="2015-01" db="EMBL/GenBank/DDBJ databases">
        <title>Comparative genomics of the lactic acid bacteria isolated from the honey bee gut.</title>
        <authorList>
            <person name="Ellegaard K.M."/>
            <person name="Tamarit D."/>
            <person name="Javelind E."/>
            <person name="Olofsson T."/>
            <person name="Andersson S.G."/>
            <person name="Vasquez A."/>
        </authorList>
    </citation>
    <scope>NUCLEOTIDE SEQUENCE [LARGE SCALE GENOMIC DNA]</scope>
    <source>
        <strain evidence="4">Bin4</strain>
        <plasmid evidence="4">pBin4p1</plasmid>
    </source>
</reference>
<dbReference type="EMBL" id="JXJQ01000021">
    <property type="protein sequence ID" value="KJY59738.1"/>
    <property type="molecule type" value="Genomic_DNA"/>
</dbReference>
<protein>
    <recommendedName>
        <fullName evidence="3">AAA domain-containing protein</fullName>
    </recommendedName>
</protein>
<keyword evidence="5" id="KW-1185">Reference proteome</keyword>
<dbReference type="GO" id="GO:0016887">
    <property type="term" value="F:ATP hydrolysis activity"/>
    <property type="evidence" value="ECO:0007669"/>
    <property type="project" value="TreeGrafter"/>
</dbReference>